<proteinExistence type="inferred from homology"/>
<name>A0ABQ7FMH1_9ACTN</name>
<dbReference type="PANTHER" id="PTHR34135">
    <property type="entry name" value="LYSOZYME"/>
    <property type="match status" value="1"/>
</dbReference>
<dbReference type="PANTHER" id="PTHR34135:SF2">
    <property type="entry name" value="LYSOZYME"/>
    <property type="match status" value="1"/>
</dbReference>
<dbReference type="InterPro" id="IPR002053">
    <property type="entry name" value="Glyco_hydro_25"/>
</dbReference>
<reference evidence="4 5" key="1">
    <citation type="submission" date="2019-10" db="EMBL/GenBank/DDBJ databases">
        <title>Streptomyces tenebrisbrunneis sp.nov., an endogenous actinomycete isolated from of Lycium ruthenicum.</title>
        <authorList>
            <person name="Ma L."/>
        </authorList>
    </citation>
    <scope>NUCLEOTIDE SEQUENCE [LARGE SCALE GENOMIC DNA]</scope>
    <source>
        <strain evidence="4 5">TRM 66187</strain>
    </source>
</reference>
<gene>
    <name evidence="4" type="ORF">GCU69_14580</name>
</gene>
<organism evidence="4 5">
    <name type="scientific">Streptomyces lycii</name>
    <dbReference type="NCBI Taxonomy" id="2654337"/>
    <lineage>
        <taxon>Bacteria</taxon>
        <taxon>Bacillati</taxon>
        <taxon>Actinomycetota</taxon>
        <taxon>Actinomycetes</taxon>
        <taxon>Kitasatosporales</taxon>
        <taxon>Streptomycetaceae</taxon>
        <taxon>Streptomyces</taxon>
    </lineage>
</organism>
<evidence type="ECO:0000313" key="4">
    <source>
        <dbReference type="EMBL" id="KAF4408412.1"/>
    </source>
</evidence>
<dbReference type="Pfam" id="PF01183">
    <property type="entry name" value="Glyco_hydro_25"/>
    <property type="match status" value="1"/>
</dbReference>
<dbReference type="SUPFAM" id="SSF51445">
    <property type="entry name" value="(Trans)glycosidases"/>
    <property type="match status" value="1"/>
</dbReference>
<evidence type="ECO:0000256" key="2">
    <source>
        <dbReference type="ARBA" id="ARBA00022801"/>
    </source>
</evidence>
<comment type="caution">
    <text evidence="4">The sequence shown here is derived from an EMBL/GenBank/DDBJ whole genome shotgun (WGS) entry which is preliminary data.</text>
</comment>
<evidence type="ECO:0000313" key="5">
    <source>
        <dbReference type="Proteomes" id="UP000621266"/>
    </source>
</evidence>
<evidence type="ECO:0000256" key="1">
    <source>
        <dbReference type="ARBA" id="ARBA00010646"/>
    </source>
</evidence>
<keyword evidence="2" id="KW-0378">Hydrolase</keyword>
<dbReference type="Gene3D" id="3.20.20.80">
    <property type="entry name" value="Glycosidases"/>
    <property type="match status" value="1"/>
</dbReference>
<dbReference type="EMBL" id="WHPN01000275">
    <property type="protein sequence ID" value="KAF4408412.1"/>
    <property type="molecule type" value="Genomic_DNA"/>
</dbReference>
<dbReference type="InterPro" id="IPR017853">
    <property type="entry name" value="GH"/>
</dbReference>
<accession>A0ABQ7FMH1</accession>
<keyword evidence="3" id="KW-0326">Glycosidase</keyword>
<evidence type="ECO:0000256" key="3">
    <source>
        <dbReference type="ARBA" id="ARBA00023295"/>
    </source>
</evidence>
<dbReference type="InterPro" id="IPR018077">
    <property type="entry name" value="Glyco_hydro_fam25_subgr"/>
</dbReference>
<dbReference type="Proteomes" id="UP000621266">
    <property type="component" value="Unassembled WGS sequence"/>
</dbReference>
<dbReference type="SMART" id="SM00641">
    <property type="entry name" value="Glyco_25"/>
    <property type="match status" value="1"/>
</dbReference>
<dbReference type="PROSITE" id="PS51904">
    <property type="entry name" value="GLYCOSYL_HYDROL_F25_2"/>
    <property type="match status" value="1"/>
</dbReference>
<dbReference type="RefSeq" id="WP_098749653.1">
    <property type="nucleotide sequence ID" value="NZ_WHPN01000275.1"/>
</dbReference>
<protein>
    <submittedName>
        <fullName evidence="4">Muramidase</fullName>
    </submittedName>
</protein>
<sequence length="184" mass="21094">MINGIDVSSHQPQYSASGCDFVFVKATEGRSYSNPHRADQARRAREAGCVVGFYHFLWPGDIAEQARYFTERCGAEKGDVLAADWEVTADGTRASGEDKDRFLDEVRELRPDHRVILYCNRTFWRRHDTSSAAGDGLWIADYVTKGEPRIEAEWRFHQYTDTPLDKNVGRFRDKDALRAWAKKS</sequence>
<dbReference type="CDD" id="cd00599">
    <property type="entry name" value="GH25_muramidase"/>
    <property type="match status" value="1"/>
</dbReference>
<comment type="similarity">
    <text evidence="1">Belongs to the glycosyl hydrolase 25 family.</text>
</comment>
<keyword evidence="5" id="KW-1185">Reference proteome</keyword>